<feature type="domain" description="Fumarate reductase/succinate dehydrogenase flavoprotein-like C-terminal" evidence="10">
    <location>
        <begin position="434"/>
        <end position="516"/>
    </location>
</feature>
<dbReference type="InterPro" id="IPR027477">
    <property type="entry name" value="Succ_DH/fumarate_Rdtase_cat_sf"/>
</dbReference>
<dbReference type="InterPro" id="IPR003953">
    <property type="entry name" value="FAD-dep_OxRdtase_2_FAD-bd"/>
</dbReference>
<evidence type="ECO:0000256" key="8">
    <source>
        <dbReference type="ARBA" id="ARBA00023002"/>
    </source>
</evidence>
<evidence type="ECO:0000256" key="5">
    <source>
        <dbReference type="ARBA" id="ARBA00022630"/>
    </source>
</evidence>
<dbReference type="Pfam" id="PF00890">
    <property type="entry name" value="FAD_binding_2"/>
    <property type="match status" value="1"/>
</dbReference>
<reference evidence="11" key="1">
    <citation type="submission" date="2020-05" db="EMBL/GenBank/DDBJ databases">
        <authorList>
            <person name="Chiriac C."/>
            <person name="Salcher M."/>
            <person name="Ghai R."/>
            <person name="Kavagutti S V."/>
        </authorList>
    </citation>
    <scope>NUCLEOTIDE SEQUENCE</scope>
</reference>
<evidence type="ECO:0000256" key="2">
    <source>
        <dbReference type="ARBA" id="ARBA00004950"/>
    </source>
</evidence>
<name>A0A6J6NUI1_9ZZZZ</name>
<dbReference type="SUPFAM" id="SSF51905">
    <property type="entry name" value="FAD/NAD(P)-binding domain"/>
    <property type="match status" value="1"/>
</dbReference>
<dbReference type="GO" id="GO:0008734">
    <property type="term" value="F:L-aspartate oxidase activity"/>
    <property type="evidence" value="ECO:0007669"/>
    <property type="project" value="UniProtKB-EC"/>
</dbReference>
<dbReference type="GO" id="GO:0034628">
    <property type="term" value="P:'de novo' NAD+ biosynthetic process from L-aspartate"/>
    <property type="evidence" value="ECO:0007669"/>
    <property type="project" value="TreeGrafter"/>
</dbReference>
<dbReference type="EC" id="1.4.3.16" evidence="4"/>
<keyword evidence="7" id="KW-0274">FAD</keyword>
<organism evidence="11">
    <name type="scientific">freshwater metagenome</name>
    <dbReference type="NCBI Taxonomy" id="449393"/>
    <lineage>
        <taxon>unclassified sequences</taxon>
        <taxon>metagenomes</taxon>
        <taxon>ecological metagenomes</taxon>
    </lineage>
</organism>
<dbReference type="InterPro" id="IPR036188">
    <property type="entry name" value="FAD/NAD-bd_sf"/>
</dbReference>
<dbReference type="Gene3D" id="3.90.700.10">
    <property type="entry name" value="Succinate dehydrogenase/fumarate reductase flavoprotein, catalytic domain"/>
    <property type="match status" value="1"/>
</dbReference>
<sequence>MKLLTGSPGWSTSADVIVIGSGVAGLTTALNLRSNGLSVLLVTKARIDAGSTKWAQGGIAAALGPGDTPDQHKKDTLAAGAGLCDIKAVDVLVSEGPEAVRKLIAHGAVFDKSETGEIALTREGGHLRNRILHAGGDATGAEVSRALLAAVKSDSGIEIIEHALVIDALKSSSGRVCGVTLHVIGAGSRDGVGRALARAVVVATGGLGQVYSQTTNPAVSTGDGVALALRAGAKVGDVEFVQFHPTVLWRDLANRGQQPLISEALRGEGAVLLNHKNEQFMVGKHPQADLAPRDVVAKEIFNQMQLSGQPHVWLDATKINDFENRFPTIYASCIANGINPTKEKIPVAPASHYASGGVLVDLNGQSSIPGLYICGESACTGAHGANRLASNSLLEGLVFGARIAATLAKELPPQQEPVEDKKTMLLDPKILLPLQISMSEGAGVMRSDSSLRKTMQTLQELSKLTSTEPRIEAWEASNLHLLATAIVKSALTRTESRGSHWRSDYPQSSDKWLSRVIEEIDIDGNWQTKVEEI</sequence>
<dbReference type="InterPro" id="IPR037099">
    <property type="entry name" value="Fum_R/Succ_DH_flav-like_C_sf"/>
</dbReference>
<dbReference type="SUPFAM" id="SSF56425">
    <property type="entry name" value="Succinate dehydrogenase/fumarate reductase flavoprotein, catalytic domain"/>
    <property type="match status" value="1"/>
</dbReference>
<dbReference type="Gene3D" id="1.20.58.100">
    <property type="entry name" value="Fumarate reductase/succinate dehydrogenase flavoprotein-like, C-terminal domain"/>
    <property type="match status" value="1"/>
</dbReference>
<gene>
    <name evidence="11" type="ORF">UFOPK2576_00238</name>
</gene>
<dbReference type="NCBIfam" id="NF005701">
    <property type="entry name" value="PRK07512.1"/>
    <property type="match status" value="1"/>
</dbReference>
<dbReference type="EMBL" id="CAEZXQ010000017">
    <property type="protein sequence ID" value="CAB4687893.1"/>
    <property type="molecule type" value="Genomic_DNA"/>
</dbReference>
<dbReference type="Gene3D" id="3.50.50.60">
    <property type="entry name" value="FAD/NAD(P)-binding domain"/>
    <property type="match status" value="1"/>
</dbReference>
<dbReference type="Pfam" id="PF02910">
    <property type="entry name" value="Succ_DH_flav_C"/>
    <property type="match status" value="1"/>
</dbReference>
<dbReference type="PANTHER" id="PTHR42716:SF2">
    <property type="entry name" value="L-ASPARTATE OXIDASE, CHLOROPLASTIC"/>
    <property type="match status" value="1"/>
</dbReference>
<keyword evidence="8" id="KW-0560">Oxidoreductase</keyword>
<dbReference type="FunFam" id="3.90.700.10:FF:000002">
    <property type="entry name" value="L-aspartate oxidase"/>
    <property type="match status" value="1"/>
</dbReference>
<dbReference type="InterPro" id="IPR015939">
    <property type="entry name" value="Fum_Rdtase/Succ_DH_flav-like_C"/>
</dbReference>
<comment type="pathway">
    <text evidence="2">Cofactor biosynthesis; NAD(+) biosynthesis; iminoaspartate from L-aspartate (oxidase route): step 1/1.</text>
</comment>
<feature type="domain" description="FAD-dependent oxidoreductase 2 FAD-binding" evidence="9">
    <location>
        <begin position="15"/>
        <end position="393"/>
    </location>
</feature>
<evidence type="ECO:0000256" key="6">
    <source>
        <dbReference type="ARBA" id="ARBA00022642"/>
    </source>
</evidence>
<dbReference type="NCBIfam" id="TIGR00551">
    <property type="entry name" value="nadB"/>
    <property type="match status" value="1"/>
</dbReference>
<keyword evidence="6" id="KW-0662">Pyridine nucleotide biosynthesis</keyword>
<evidence type="ECO:0000313" key="11">
    <source>
        <dbReference type="EMBL" id="CAB4687893.1"/>
    </source>
</evidence>
<comment type="similarity">
    <text evidence="3">Belongs to the FAD-dependent oxidoreductase 2 family. NadB subfamily.</text>
</comment>
<keyword evidence="5" id="KW-0285">Flavoprotein</keyword>
<evidence type="ECO:0000256" key="7">
    <source>
        <dbReference type="ARBA" id="ARBA00022827"/>
    </source>
</evidence>
<dbReference type="PANTHER" id="PTHR42716">
    <property type="entry name" value="L-ASPARTATE OXIDASE"/>
    <property type="match status" value="1"/>
</dbReference>
<proteinExistence type="inferred from homology"/>
<evidence type="ECO:0000256" key="4">
    <source>
        <dbReference type="ARBA" id="ARBA00012173"/>
    </source>
</evidence>
<dbReference type="UniPathway" id="UPA00253">
    <property type="reaction ID" value="UER00326"/>
</dbReference>
<evidence type="ECO:0000256" key="1">
    <source>
        <dbReference type="ARBA" id="ARBA00001974"/>
    </source>
</evidence>
<dbReference type="AlphaFoldDB" id="A0A6J6NUI1"/>
<dbReference type="SUPFAM" id="SSF46977">
    <property type="entry name" value="Succinate dehydrogenase/fumarate reductase flavoprotein C-terminal domain"/>
    <property type="match status" value="1"/>
</dbReference>
<dbReference type="PRINTS" id="PR00368">
    <property type="entry name" value="FADPNR"/>
</dbReference>
<protein>
    <recommendedName>
        <fullName evidence="4">L-aspartate oxidase</fullName>
        <ecNumber evidence="4">1.4.3.16</ecNumber>
    </recommendedName>
</protein>
<comment type="cofactor">
    <cofactor evidence="1">
        <name>FAD</name>
        <dbReference type="ChEBI" id="CHEBI:57692"/>
    </cofactor>
</comment>
<evidence type="ECO:0000259" key="10">
    <source>
        <dbReference type="Pfam" id="PF02910"/>
    </source>
</evidence>
<evidence type="ECO:0000259" key="9">
    <source>
        <dbReference type="Pfam" id="PF00890"/>
    </source>
</evidence>
<accession>A0A6J6NUI1</accession>
<evidence type="ECO:0000256" key="3">
    <source>
        <dbReference type="ARBA" id="ARBA00008562"/>
    </source>
</evidence>
<dbReference type="PIRSF" id="PIRSF000171">
    <property type="entry name" value="SDHA_APRA_LASPO"/>
    <property type="match status" value="1"/>
</dbReference>
<dbReference type="NCBIfam" id="NF005867">
    <property type="entry name" value="PRK07804.1"/>
    <property type="match status" value="1"/>
</dbReference>
<dbReference type="InterPro" id="IPR005288">
    <property type="entry name" value="NadB"/>
</dbReference>